<evidence type="ECO:0000313" key="3">
    <source>
        <dbReference type="Proteomes" id="UP001591681"/>
    </source>
</evidence>
<sequence length="389" mass="43371">MERMILNLGDDAVIRRKIEQLLSSGALRPLTDMLVDRLQHIISQYDPVKPTEIPNTSVSGPMFPEQKYMFAIVKRSLRPFLRQLMADVLSQLTEDSQEGTFTSVISCSQTAIKGINLNLLITTMAQEVMNTLSCRPRDSPASPTVSRPGDQEYVKNCKVMVCKEREYTTSLISEGNDYFSLVSTVLMQLLTRIEPTTMDLADFTAFHSGLTDRILTEFYSASGLSKNEAHYPAVSIQRICDNIYNELLEAFRTKAMIHGLLVYRQPVLSTVLTQSLVRELLQVCLEGFDAEGQQMFSFLHRLKVNGTLVDALKSLIGKGNTKVQPMFTEDTDAKSCDEDEGDSCLETSECSSTASSSGEGESRSPDLFSSMLKTFRTVLSKNRVTPMSV</sequence>
<protein>
    <submittedName>
        <fullName evidence="2">Uncharacterized protein</fullName>
    </submittedName>
</protein>
<organism evidence="2 3">
    <name type="scientific">Coilia grayii</name>
    <name type="common">Gray's grenadier anchovy</name>
    <dbReference type="NCBI Taxonomy" id="363190"/>
    <lineage>
        <taxon>Eukaryota</taxon>
        <taxon>Metazoa</taxon>
        <taxon>Chordata</taxon>
        <taxon>Craniata</taxon>
        <taxon>Vertebrata</taxon>
        <taxon>Euteleostomi</taxon>
        <taxon>Actinopterygii</taxon>
        <taxon>Neopterygii</taxon>
        <taxon>Teleostei</taxon>
        <taxon>Clupei</taxon>
        <taxon>Clupeiformes</taxon>
        <taxon>Clupeoidei</taxon>
        <taxon>Engraulidae</taxon>
        <taxon>Coilinae</taxon>
        <taxon>Coilia</taxon>
    </lineage>
</organism>
<evidence type="ECO:0000256" key="1">
    <source>
        <dbReference type="SAM" id="MobiDB-lite"/>
    </source>
</evidence>
<comment type="caution">
    <text evidence="2">The sequence shown here is derived from an EMBL/GenBank/DDBJ whole genome shotgun (WGS) entry which is preliminary data.</text>
</comment>
<keyword evidence="3" id="KW-1185">Reference proteome</keyword>
<dbReference type="AlphaFoldDB" id="A0ABD1JBK1"/>
<name>A0ABD1JBK1_9TELE</name>
<proteinExistence type="predicted"/>
<evidence type="ECO:0000313" key="2">
    <source>
        <dbReference type="EMBL" id="KAL2084545.1"/>
    </source>
</evidence>
<reference evidence="2 3" key="1">
    <citation type="submission" date="2024-09" db="EMBL/GenBank/DDBJ databases">
        <title>A chromosome-level genome assembly of Gray's grenadier anchovy, Coilia grayii.</title>
        <authorList>
            <person name="Fu Z."/>
        </authorList>
    </citation>
    <scope>NUCLEOTIDE SEQUENCE [LARGE SCALE GENOMIC DNA]</scope>
    <source>
        <strain evidence="2">G4</strain>
        <tissue evidence="2">Muscle</tissue>
    </source>
</reference>
<accession>A0ABD1JBK1</accession>
<gene>
    <name evidence="2" type="ORF">ACEWY4_020063</name>
</gene>
<dbReference type="EMBL" id="JBHFQA010000017">
    <property type="protein sequence ID" value="KAL2084545.1"/>
    <property type="molecule type" value="Genomic_DNA"/>
</dbReference>
<dbReference type="Proteomes" id="UP001591681">
    <property type="component" value="Unassembled WGS sequence"/>
</dbReference>
<feature type="compositionally biased region" description="Low complexity" evidence="1">
    <location>
        <begin position="344"/>
        <end position="359"/>
    </location>
</feature>
<feature type="region of interest" description="Disordered" evidence="1">
    <location>
        <begin position="330"/>
        <end position="365"/>
    </location>
</feature>